<keyword evidence="1" id="KW-0175">Coiled coil</keyword>
<keyword evidence="3" id="KW-1185">Reference proteome</keyword>
<reference evidence="2 3" key="1">
    <citation type="submission" date="2023-03" db="EMBL/GenBank/DDBJ databases">
        <authorList>
            <person name="Mo P."/>
        </authorList>
    </citation>
    <scope>NUCLEOTIDE SEQUENCE [LARGE SCALE GENOMIC DNA]</scope>
    <source>
        <strain evidence="2 3">HUAS 5</strain>
    </source>
</reference>
<dbReference type="EMBL" id="CP121682">
    <property type="protein sequence ID" value="WGD39437.1"/>
    <property type="molecule type" value="Genomic_DNA"/>
</dbReference>
<evidence type="ECO:0000256" key="1">
    <source>
        <dbReference type="SAM" id="Coils"/>
    </source>
</evidence>
<name>A0ABY8JTY8_9ACTN</name>
<dbReference type="RefSeq" id="WP_279332437.1">
    <property type="nucleotide sequence ID" value="NZ_CP121682.1"/>
</dbReference>
<evidence type="ECO:0000313" key="3">
    <source>
        <dbReference type="Proteomes" id="UP001216440"/>
    </source>
</evidence>
<dbReference type="Proteomes" id="UP001216440">
    <property type="component" value="Chromosome"/>
</dbReference>
<evidence type="ECO:0008006" key="4">
    <source>
        <dbReference type="Google" id="ProtNLM"/>
    </source>
</evidence>
<sequence length="151" mass="16733">MQELERITARRSELDTLAVELSKQLQEVQAEREELLIAERVLHRLTEQDRAAAETAATVAPTPARVAGRAALLIPHRSENPDEAALPADHRKILAIVRAADGPVRVRAVGEELGLQVTVRGRLEPLRAKMTKLADRGRLRKRGDGRFTARS</sequence>
<accession>A0ABY8JTY8</accession>
<proteinExistence type="predicted"/>
<protein>
    <recommendedName>
        <fullName evidence="4">DNA-binding protein</fullName>
    </recommendedName>
</protein>
<feature type="coiled-coil region" evidence="1">
    <location>
        <begin position="11"/>
        <end position="48"/>
    </location>
</feature>
<organism evidence="2 3">
    <name type="scientific">Streptomyces cathayae</name>
    <dbReference type="NCBI Taxonomy" id="3031124"/>
    <lineage>
        <taxon>Bacteria</taxon>
        <taxon>Bacillati</taxon>
        <taxon>Actinomycetota</taxon>
        <taxon>Actinomycetes</taxon>
        <taxon>Kitasatosporales</taxon>
        <taxon>Streptomycetaceae</taxon>
        <taxon>Streptomyces</taxon>
    </lineage>
</organism>
<gene>
    <name evidence="2" type="ORF">PYS65_04395</name>
</gene>
<evidence type="ECO:0000313" key="2">
    <source>
        <dbReference type="EMBL" id="WGD39437.1"/>
    </source>
</evidence>